<dbReference type="EMBL" id="JYJA01000022">
    <property type="protein sequence ID" value="KJL45018.1"/>
    <property type="molecule type" value="Genomic_DNA"/>
</dbReference>
<dbReference type="InterPro" id="IPR005543">
    <property type="entry name" value="PASTA_dom"/>
</dbReference>
<evidence type="ECO:0000256" key="1">
    <source>
        <dbReference type="ARBA" id="ARBA00022729"/>
    </source>
</evidence>
<dbReference type="CDD" id="cd06577">
    <property type="entry name" value="PASTA_pknB"/>
    <property type="match status" value="1"/>
</dbReference>
<evidence type="ECO:0000313" key="4">
    <source>
        <dbReference type="EMBL" id="KJL45018.1"/>
    </source>
</evidence>
<dbReference type="Pfam" id="PF03793">
    <property type="entry name" value="PASTA"/>
    <property type="match status" value="1"/>
</dbReference>
<evidence type="ECO:0000256" key="2">
    <source>
        <dbReference type="SAM" id="Phobius"/>
    </source>
</evidence>
<sequence length="319" mass="33057">MSETTPAAPAGWYPAGVESQERYWDGTAWTDEVRPTAAATMTLPAPNDEPSPQKPTRKIPLWVWILAGALGLVVVILVIAGTALALGSAVGSVAGAKPATSEAAVADAETVAVPNVIGMTISEGRATLESAGLTLAAPAGAADDEVIDWQSVRAGADVESGREVEVTVEEDVAGTLESPHPAGYALTIYQGDPDNTLATLTVAIKDPNAGAAIAAANQFNDPAQPGYHYVAVEYTFTGASKTEPANVTSLLWDWSLAQTDGTLIGESNTTVVYPDGWNNAYDVNDLYEGQTGSAVVVYQVPDSYTGPLLATAYGQYVAL</sequence>
<name>A0A0M2HJK7_MICTR</name>
<dbReference type="InterPro" id="IPR018929">
    <property type="entry name" value="DUF2510"/>
</dbReference>
<keyword evidence="2" id="KW-0812">Transmembrane</keyword>
<dbReference type="SMART" id="SM00740">
    <property type="entry name" value="PASTA"/>
    <property type="match status" value="1"/>
</dbReference>
<keyword evidence="2" id="KW-0472">Membrane</keyword>
<feature type="transmembrane region" description="Helical" evidence="2">
    <location>
        <begin position="61"/>
        <end position="86"/>
    </location>
</feature>
<keyword evidence="5" id="KW-1185">Reference proteome</keyword>
<gene>
    <name evidence="4" type="ORF">RS82_00528</name>
</gene>
<dbReference type="PATRIC" id="fig|69370.6.peg.552"/>
<dbReference type="Gene3D" id="2.60.40.1240">
    <property type="match status" value="1"/>
</dbReference>
<keyword evidence="1" id="KW-0732">Signal</keyword>
<dbReference type="RefSeq" id="WP_045296705.1">
    <property type="nucleotide sequence ID" value="NZ_JYJA01000022.1"/>
</dbReference>
<dbReference type="PROSITE" id="PS51178">
    <property type="entry name" value="PASTA"/>
    <property type="match status" value="1"/>
</dbReference>
<dbReference type="InterPro" id="IPR029050">
    <property type="entry name" value="Immunoprotect_excell_Ig-like"/>
</dbReference>
<dbReference type="Proteomes" id="UP000034098">
    <property type="component" value="Unassembled WGS sequence"/>
</dbReference>
<feature type="domain" description="PASTA" evidence="3">
    <location>
        <begin position="107"/>
        <end position="170"/>
    </location>
</feature>
<organism evidence="4 5">
    <name type="scientific">Microbacterium trichothecenolyticum</name>
    <name type="common">Aureobacterium trichothecenolyticum</name>
    <dbReference type="NCBI Taxonomy" id="69370"/>
    <lineage>
        <taxon>Bacteria</taxon>
        <taxon>Bacillati</taxon>
        <taxon>Actinomycetota</taxon>
        <taxon>Actinomycetes</taxon>
        <taxon>Micrococcales</taxon>
        <taxon>Microbacteriaceae</taxon>
        <taxon>Microbacterium</taxon>
    </lineage>
</organism>
<reference evidence="4 5" key="1">
    <citation type="submission" date="2015-02" db="EMBL/GenBank/DDBJ databases">
        <title>Draft genome sequences of ten Microbacterium spp. with emphasis on heavy metal contaminated environments.</title>
        <authorList>
            <person name="Corretto E."/>
        </authorList>
    </citation>
    <scope>NUCLEOTIDE SEQUENCE [LARGE SCALE GENOMIC DNA]</scope>
    <source>
        <strain evidence="4 5">DSM 8608</strain>
    </source>
</reference>
<proteinExistence type="predicted"/>
<dbReference type="AlphaFoldDB" id="A0A0M2HJK7"/>
<accession>A0A0M2HJK7</accession>
<evidence type="ECO:0000259" key="3">
    <source>
        <dbReference type="PROSITE" id="PS51178"/>
    </source>
</evidence>
<protein>
    <submittedName>
        <fullName evidence="4">PASTA domain protein</fullName>
    </submittedName>
</protein>
<comment type="caution">
    <text evidence="4">The sequence shown here is derived from an EMBL/GenBank/DDBJ whole genome shotgun (WGS) entry which is preliminary data.</text>
</comment>
<keyword evidence="2" id="KW-1133">Transmembrane helix</keyword>
<evidence type="ECO:0000313" key="5">
    <source>
        <dbReference type="Proteomes" id="UP000034098"/>
    </source>
</evidence>
<dbReference type="OrthoDB" id="5244233at2"/>
<dbReference type="Pfam" id="PF10708">
    <property type="entry name" value="DUF2510"/>
    <property type="match status" value="1"/>
</dbReference>
<dbReference type="Gene3D" id="3.30.10.20">
    <property type="match status" value="1"/>
</dbReference>